<dbReference type="InterPro" id="IPR010666">
    <property type="entry name" value="Znf_GRF"/>
</dbReference>
<feature type="site" description="Important for catalytic activity" evidence="10">
    <location>
        <position position="281"/>
    </location>
</feature>
<dbReference type="SUPFAM" id="SSF56219">
    <property type="entry name" value="DNase I-like"/>
    <property type="match status" value="1"/>
</dbReference>
<dbReference type="AlphaFoldDB" id="A0A0D6EFA4"/>
<evidence type="ECO:0000256" key="6">
    <source>
        <dbReference type="ARBA" id="ARBA00022842"/>
    </source>
</evidence>
<evidence type="ECO:0000256" key="3">
    <source>
        <dbReference type="ARBA" id="ARBA00022771"/>
    </source>
</evidence>
<evidence type="ECO:0000256" key="4">
    <source>
        <dbReference type="ARBA" id="ARBA00022801"/>
    </source>
</evidence>
<dbReference type="PROSITE" id="PS51435">
    <property type="entry name" value="AP_NUCLEASE_F1_4"/>
    <property type="match status" value="1"/>
</dbReference>
<feature type="active site" description="Proton acceptor" evidence="8">
    <location>
        <position position="307"/>
    </location>
</feature>
<dbReference type="EC" id="3.1.-.-" evidence="12"/>
<feature type="binding site" evidence="9">
    <location>
        <position position="64"/>
    </location>
    <ligand>
        <name>Mg(2+)</name>
        <dbReference type="ChEBI" id="CHEBI:18420"/>
        <label>1</label>
    </ligand>
</feature>
<feature type="domain" description="GRF-type" evidence="14">
    <location>
        <begin position="563"/>
        <end position="623"/>
    </location>
</feature>
<organism evidence="15 16">
    <name type="scientific">Sporidiobolus salmonicolor</name>
    <name type="common">Yeast-like fungus</name>
    <name type="synonym">Sporobolomyces salmonicolor</name>
    <dbReference type="NCBI Taxonomy" id="5005"/>
    <lineage>
        <taxon>Eukaryota</taxon>
        <taxon>Fungi</taxon>
        <taxon>Dikarya</taxon>
        <taxon>Basidiomycota</taxon>
        <taxon>Pucciniomycotina</taxon>
        <taxon>Microbotryomycetes</taxon>
        <taxon>Sporidiobolales</taxon>
        <taxon>Sporidiobolaceae</taxon>
        <taxon>Sporobolomyces</taxon>
    </lineage>
</organism>
<evidence type="ECO:0000256" key="7">
    <source>
        <dbReference type="ARBA" id="ARBA00023242"/>
    </source>
</evidence>
<dbReference type="GO" id="GO:0006284">
    <property type="term" value="P:base-excision repair"/>
    <property type="evidence" value="ECO:0007669"/>
    <property type="project" value="TreeGrafter"/>
</dbReference>
<sequence length="662" mass="72605">MRIVTWNVVRFFSLFRDAGLSQADSRDGRQNGIKTLLQYHPWNVKRTYEGILEDLMGDITCIQETKITHDQLDRGMACMNAYDSFFSFYSRSKKGVHGTAIFTKRETTVPAKAEEGIGSALLPATTTVSERIGGYPLSSEVDMDYSTMKDLDGEGRATVIDTGMFVLINLYCPNETNDLRLVFKNNFNKMVDKRVRGLIKAGREVIVVGDLNICASDLDTAEPEQRAKNQGLETFTDHPPRKWLKEFTGPSGPMIDITRRFHPDRQGMFTCLPSNYGTRLDYILITPGLLPWVKDSDIQPKIVGSDHCPVYLDLHDEIEGEGRGIVRLWDLMNSGRSKQDPPPPPPGFAARFYDEFSGKQRQLSSWFGKRGGVSPPQPPAKSTSAPSASPQTVSASAPEASTCSLQPPTSNLFSSSQSPASNCASGNGSSSKKGKGKAKEEEETPQVEKRTGQRSLASFLRPPPSPEPLKKKRKKSVSKSKTSSPPAASPPARSSSQPAAFTSAASPKCVSRATRDEDDDIIILDDQEDLVASATASYSTAEVNAQAVSAWSAMLAPKSAPLCDGHNEPSKLLTVNKPGINKGRRFYLCARPVGPGYDKGKGQAKINVNPEYRCDFFECELFFRSRIRASLFADLIASSRSGETNVRRPAGMVQSMNNKKKS</sequence>
<dbReference type="Proteomes" id="UP000243876">
    <property type="component" value="Unassembled WGS sequence"/>
</dbReference>
<keyword evidence="6 9" id="KW-0460">Magnesium</keyword>
<feature type="binding site" evidence="9">
    <location>
        <position position="307"/>
    </location>
    <ligand>
        <name>Mg(2+)</name>
        <dbReference type="ChEBI" id="CHEBI:18420"/>
        <label>1</label>
    </ligand>
</feature>
<dbReference type="EMBL" id="CENE01000001">
    <property type="protein sequence ID" value="CEQ38667.1"/>
    <property type="molecule type" value="Genomic_DNA"/>
</dbReference>
<dbReference type="GO" id="GO:0008311">
    <property type="term" value="F:double-stranded DNA 3'-5' DNA exonuclease activity"/>
    <property type="evidence" value="ECO:0007669"/>
    <property type="project" value="TreeGrafter"/>
</dbReference>
<dbReference type="GO" id="GO:0005634">
    <property type="term" value="C:nucleus"/>
    <property type="evidence" value="ECO:0007669"/>
    <property type="project" value="TreeGrafter"/>
</dbReference>
<feature type="region of interest" description="Disordered" evidence="13">
    <location>
        <begin position="643"/>
        <end position="662"/>
    </location>
</feature>
<evidence type="ECO:0000256" key="8">
    <source>
        <dbReference type="PIRSR" id="PIRSR604808-1"/>
    </source>
</evidence>
<accession>A0A0D6EFA4</accession>
<feature type="site" description="Transition state stabilizer" evidence="10">
    <location>
        <position position="212"/>
    </location>
</feature>
<feature type="site" description="Interaction with DNA substrate" evidence="10">
    <location>
        <position position="307"/>
    </location>
</feature>
<evidence type="ECO:0000256" key="10">
    <source>
        <dbReference type="PIRSR" id="PIRSR604808-3"/>
    </source>
</evidence>
<feature type="region of interest" description="Disordered" evidence="13">
    <location>
        <begin position="366"/>
        <end position="513"/>
    </location>
</feature>
<dbReference type="GO" id="GO:0008081">
    <property type="term" value="F:phosphoric diester hydrolase activity"/>
    <property type="evidence" value="ECO:0007669"/>
    <property type="project" value="TreeGrafter"/>
</dbReference>
<dbReference type="InterPro" id="IPR005135">
    <property type="entry name" value="Endo/exonuclease/phosphatase"/>
</dbReference>
<evidence type="ECO:0000256" key="2">
    <source>
        <dbReference type="ARBA" id="ARBA00022723"/>
    </source>
</evidence>
<evidence type="ECO:0000256" key="5">
    <source>
        <dbReference type="ARBA" id="ARBA00022833"/>
    </source>
</evidence>
<feature type="non-terminal residue" evidence="15">
    <location>
        <position position="1"/>
    </location>
</feature>
<keyword evidence="12" id="KW-0234">DNA repair</keyword>
<dbReference type="OrthoDB" id="391817at2759"/>
<feature type="binding site" evidence="9">
    <location>
        <position position="212"/>
    </location>
    <ligand>
        <name>Mg(2+)</name>
        <dbReference type="ChEBI" id="CHEBI:18420"/>
        <label>2</label>
    </ligand>
</feature>
<comment type="similarity">
    <text evidence="1 12">Belongs to the DNA repair enzymes AP/ExoA family.</text>
</comment>
<evidence type="ECO:0000256" key="1">
    <source>
        <dbReference type="ARBA" id="ARBA00007092"/>
    </source>
</evidence>
<evidence type="ECO:0000256" key="9">
    <source>
        <dbReference type="PIRSR" id="PIRSR604808-2"/>
    </source>
</evidence>
<evidence type="ECO:0000259" key="14">
    <source>
        <dbReference type="PROSITE" id="PS51999"/>
    </source>
</evidence>
<evidence type="ECO:0000256" key="12">
    <source>
        <dbReference type="RuleBase" id="RU362131"/>
    </source>
</evidence>
<dbReference type="Gene3D" id="3.60.10.10">
    <property type="entry name" value="Endonuclease/exonuclease/phosphatase"/>
    <property type="match status" value="1"/>
</dbReference>
<dbReference type="PROSITE" id="PS51999">
    <property type="entry name" value="ZF_GRF"/>
    <property type="match status" value="1"/>
</dbReference>
<evidence type="ECO:0000313" key="15">
    <source>
        <dbReference type="EMBL" id="CEQ38667.1"/>
    </source>
</evidence>
<comment type="cofactor">
    <cofactor evidence="9 12">
        <name>Mg(2+)</name>
        <dbReference type="ChEBI" id="CHEBI:18420"/>
    </cofactor>
    <cofactor evidence="9 12">
        <name>Mn(2+)</name>
        <dbReference type="ChEBI" id="CHEBI:29035"/>
    </cofactor>
    <text evidence="9 12">Probably binds two magnesium or manganese ions per subunit.</text>
</comment>
<dbReference type="Pfam" id="PF06839">
    <property type="entry name" value="Zn_ribbon_GRF"/>
    <property type="match status" value="1"/>
</dbReference>
<evidence type="ECO:0000256" key="13">
    <source>
        <dbReference type="SAM" id="MobiDB-lite"/>
    </source>
</evidence>
<feature type="compositionally biased region" description="Polar residues" evidence="13">
    <location>
        <begin position="399"/>
        <end position="413"/>
    </location>
</feature>
<dbReference type="PANTHER" id="PTHR22748:SF4">
    <property type="entry name" value="DNA-(APURINIC OR APYRIMIDINIC SITE) ENDONUCLEASE 2"/>
    <property type="match status" value="1"/>
</dbReference>
<evidence type="ECO:0000256" key="11">
    <source>
        <dbReference type="PROSITE-ProRule" id="PRU01343"/>
    </source>
</evidence>
<feature type="binding site" evidence="9">
    <location>
        <position position="210"/>
    </location>
    <ligand>
        <name>Mg(2+)</name>
        <dbReference type="ChEBI" id="CHEBI:18420"/>
        <label>2</label>
    </ligand>
</feature>
<dbReference type="NCBIfam" id="TIGR00633">
    <property type="entry name" value="xth"/>
    <property type="match status" value="1"/>
</dbReference>
<dbReference type="InterPro" id="IPR036691">
    <property type="entry name" value="Endo/exonu/phosph_ase_sf"/>
</dbReference>
<name>A0A0D6EFA4_SPOSA</name>
<dbReference type="PANTHER" id="PTHR22748">
    <property type="entry name" value="AP ENDONUCLEASE"/>
    <property type="match status" value="1"/>
</dbReference>
<dbReference type="InterPro" id="IPR004808">
    <property type="entry name" value="AP_endonuc_1"/>
</dbReference>
<dbReference type="GO" id="GO:0008270">
    <property type="term" value="F:zinc ion binding"/>
    <property type="evidence" value="ECO:0007669"/>
    <property type="project" value="UniProtKB-KW"/>
</dbReference>
<gene>
    <name evidence="15" type="primary">SPOSA6832_00121</name>
</gene>
<dbReference type="Pfam" id="PF03372">
    <property type="entry name" value="Exo_endo_phos"/>
    <property type="match status" value="1"/>
</dbReference>
<feature type="compositionally biased region" description="Low complexity" evidence="13">
    <location>
        <begin position="414"/>
        <end position="431"/>
    </location>
</feature>
<reference evidence="16" key="1">
    <citation type="submission" date="2015-02" db="EMBL/GenBank/DDBJ databases">
        <authorList>
            <person name="Gon?alves P."/>
        </authorList>
    </citation>
    <scope>NUCLEOTIDE SEQUENCE [LARGE SCALE GENOMIC DNA]</scope>
</reference>
<proteinExistence type="inferred from homology"/>
<keyword evidence="2 9" id="KW-0479">Metal-binding</keyword>
<keyword evidence="7" id="KW-0539">Nucleus</keyword>
<feature type="active site" description="Proton donor/acceptor" evidence="8">
    <location>
        <position position="210"/>
    </location>
</feature>
<evidence type="ECO:0000313" key="16">
    <source>
        <dbReference type="Proteomes" id="UP000243876"/>
    </source>
</evidence>
<keyword evidence="12" id="KW-0227">DNA damage</keyword>
<keyword evidence="16" id="KW-1185">Reference proteome</keyword>
<feature type="compositionally biased region" description="Low complexity" evidence="13">
    <location>
        <begin position="380"/>
        <end position="398"/>
    </location>
</feature>
<dbReference type="GO" id="GO:0003906">
    <property type="term" value="F:DNA-(apurinic or apyrimidinic site) endonuclease activity"/>
    <property type="evidence" value="ECO:0007669"/>
    <property type="project" value="TreeGrafter"/>
</dbReference>
<keyword evidence="4" id="KW-0378">Hydrolase</keyword>
<feature type="binding site" evidence="9">
    <location>
        <position position="306"/>
    </location>
    <ligand>
        <name>Mg(2+)</name>
        <dbReference type="ChEBI" id="CHEBI:18420"/>
        <label>1</label>
    </ligand>
</feature>
<keyword evidence="3 11" id="KW-0863">Zinc-finger</keyword>
<feature type="active site" evidence="8">
    <location>
        <position position="171"/>
    </location>
</feature>
<keyword evidence="5" id="KW-0862">Zinc</keyword>
<keyword evidence="9" id="KW-0464">Manganese</keyword>
<protein>
    <recommendedName>
        <fullName evidence="12">DNA-(apurinic or apyrimidinic site) endonuclease</fullName>
        <ecNumber evidence="12">3.1.-.-</ecNumber>
    </recommendedName>
</protein>
<feature type="compositionally biased region" description="Low complexity" evidence="13">
    <location>
        <begin position="479"/>
        <end position="500"/>
    </location>
</feature>